<sequence>MRRRYLLWLSLSALLLGWLLVEQTAMVPEPDTATETPPEAAADSYAAYYAALEQDTELALYRQNQFLTRELSALQPGNPDAVELYFLGIAGDGSQEVFRREVETIRTQLDRDFATADRSLLLVNSRTTTTQLPLATSTSIETALKGLAAIMNPEQDILFLYLTSHGSEQHELVLHHDGFALPDLSATRLAGLLQSLPVKWKVIMISACYSGGFIAPLKNEHTMIMTAARADRQSFGCSDTATMTYFGRAYFQEALPLAHSFSDAFARARQHISNWEAEFEQQSLPQIHAPDAIRAQLDRWAESQGVFE</sequence>
<keyword evidence="3" id="KW-1185">Reference proteome</keyword>
<dbReference type="EMBL" id="JANUCT010000015">
    <property type="protein sequence ID" value="MCS3904041.1"/>
    <property type="molecule type" value="Genomic_DNA"/>
</dbReference>
<dbReference type="Pfam" id="PF01650">
    <property type="entry name" value="Peptidase_C13"/>
    <property type="match status" value="1"/>
</dbReference>
<name>A0AAE3HKK5_9GAMM</name>
<evidence type="ECO:0000313" key="2">
    <source>
        <dbReference type="EMBL" id="MCS3904041.1"/>
    </source>
</evidence>
<dbReference type="Proteomes" id="UP001204445">
    <property type="component" value="Unassembled WGS sequence"/>
</dbReference>
<gene>
    <name evidence="2" type="ORF">J2T55_002074</name>
</gene>
<dbReference type="GO" id="GO:0004197">
    <property type="term" value="F:cysteine-type endopeptidase activity"/>
    <property type="evidence" value="ECO:0007669"/>
    <property type="project" value="InterPro"/>
</dbReference>
<reference evidence="2" key="1">
    <citation type="submission" date="2022-08" db="EMBL/GenBank/DDBJ databases">
        <title>Genomic Encyclopedia of Type Strains, Phase III (KMG-III): the genomes of soil and plant-associated and newly described type strains.</title>
        <authorList>
            <person name="Whitman W."/>
        </authorList>
    </citation>
    <scope>NUCLEOTIDE SEQUENCE</scope>
    <source>
        <strain evidence="2">HMT 1</strain>
    </source>
</reference>
<dbReference type="InterPro" id="IPR001096">
    <property type="entry name" value="Peptidase_C13"/>
</dbReference>
<dbReference type="GO" id="GO:0006508">
    <property type="term" value="P:proteolysis"/>
    <property type="evidence" value="ECO:0007669"/>
    <property type="project" value="InterPro"/>
</dbReference>
<feature type="domain" description="Caspase family p20" evidence="1">
    <location>
        <begin position="136"/>
        <end position="208"/>
    </location>
</feature>
<comment type="caution">
    <text evidence="2">The sequence shown here is derived from an EMBL/GenBank/DDBJ whole genome shotgun (WGS) entry which is preliminary data.</text>
</comment>
<dbReference type="InterPro" id="IPR001309">
    <property type="entry name" value="Pept_C14_p20"/>
</dbReference>
<protein>
    <recommendedName>
        <fullName evidence="1">Caspase family p20 domain-containing protein</fullName>
    </recommendedName>
</protein>
<evidence type="ECO:0000313" key="3">
    <source>
        <dbReference type="Proteomes" id="UP001204445"/>
    </source>
</evidence>
<dbReference type="InterPro" id="IPR029030">
    <property type="entry name" value="Caspase-like_dom_sf"/>
</dbReference>
<organism evidence="2 3">
    <name type="scientific">Methylohalomonas lacus</name>
    <dbReference type="NCBI Taxonomy" id="398773"/>
    <lineage>
        <taxon>Bacteria</taxon>
        <taxon>Pseudomonadati</taxon>
        <taxon>Pseudomonadota</taxon>
        <taxon>Gammaproteobacteria</taxon>
        <taxon>Methylohalomonadales</taxon>
        <taxon>Methylohalomonadaceae</taxon>
        <taxon>Methylohalomonas</taxon>
    </lineage>
</organism>
<accession>A0AAE3HKK5</accession>
<dbReference type="AlphaFoldDB" id="A0AAE3HKK5"/>
<dbReference type="RefSeq" id="WP_259056135.1">
    <property type="nucleotide sequence ID" value="NZ_JANUCT010000015.1"/>
</dbReference>
<dbReference type="Gene3D" id="3.40.50.1460">
    <property type="match status" value="1"/>
</dbReference>
<evidence type="ECO:0000259" key="1">
    <source>
        <dbReference type="PROSITE" id="PS50208"/>
    </source>
</evidence>
<dbReference type="PROSITE" id="PS50208">
    <property type="entry name" value="CASPASE_P20"/>
    <property type="match status" value="1"/>
</dbReference>
<proteinExistence type="predicted"/>
<dbReference type="SUPFAM" id="SSF52129">
    <property type="entry name" value="Caspase-like"/>
    <property type="match status" value="1"/>
</dbReference>